<dbReference type="Pfam" id="PF02779">
    <property type="entry name" value="Transket_pyr"/>
    <property type="match status" value="1"/>
</dbReference>
<evidence type="ECO:0000256" key="4">
    <source>
        <dbReference type="ARBA" id="ARBA00023052"/>
    </source>
</evidence>
<dbReference type="GO" id="GO:0045252">
    <property type="term" value="C:oxoglutarate dehydrogenase complex"/>
    <property type="evidence" value="ECO:0007669"/>
    <property type="project" value="TreeGrafter"/>
</dbReference>
<evidence type="ECO:0000256" key="2">
    <source>
        <dbReference type="ARBA" id="ARBA00006936"/>
    </source>
</evidence>
<dbReference type="InterPro" id="IPR011603">
    <property type="entry name" value="2oxoglutarate_DH_E1"/>
</dbReference>
<dbReference type="OrthoDB" id="413077at2759"/>
<keyword evidence="3" id="KW-0560">Oxidoreductase</keyword>
<evidence type="ECO:0000259" key="6">
    <source>
        <dbReference type="Pfam" id="PF16870"/>
    </source>
</evidence>
<dbReference type="Gene3D" id="3.40.50.11610">
    <property type="entry name" value="Multifunctional 2-oxoglutarate metabolism enzyme, C-terminal domain"/>
    <property type="match status" value="1"/>
</dbReference>
<organism evidence="7 8">
    <name type="scientific">Mortierella polycephala</name>
    <dbReference type="NCBI Taxonomy" id="41804"/>
    <lineage>
        <taxon>Eukaryota</taxon>
        <taxon>Fungi</taxon>
        <taxon>Fungi incertae sedis</taxon>
        <taxon>Mucoromycota</taxon>
        <taxon>Mortierellomycotina</taxon>
        <taxon>Mortierellomycetes</taxon>
        <taxon>Mortierellales</taxon>
        <taxon>Mortierellaceae</taxon>
        <taxon>Mortierella</taxon>
    </lineage>
</organism>
<dbReference type="GO" id="GO:0005739">
    <property type="term" value="C:mitochondrion"/>
    <property type="evidence" value="ECO:0007669"/>
    <property type="project" value="TreeGrafter"/>
</dbReference>
<dbReference type="InterPro" id="IPR005475">
    <property type="entry name" value="Transketolase-like_Pyr-bd"/>
</dbReference>
<keyword evidence="8" id="KW-1185">Reference proteome</keyword>
<dbReference type="InterPro" id="IPR042179">
    <property type="entry name" value="KGD_C_sf"/>
</dbReference>
<keyword evidence="4" id="KW-0786">Thiamine pyrophosphate</keyword>
<feature type="non-terminal residue" evidence="7">
    <location>
        <position position="1"/>
    </location>
</feature>
<evidence type="ECO:0000313" key="8">
    <source>
        <dbReference type="Proteomes" id="UP000726737"/>
    </source>
</evidence>
<accession>A0A9P6PMH8</accession>
<dbReference type="GO" id="GO:0006099">
    <property type="term" value="P:tricarboxylic acid cycle"/>
    <property type="evidence" value="ECO:0007669"/>
    <property type="project" value="TreeGrafter"/>
</dbReference>
<feature type="domain" description="2-oxoglutarate dehydrogenase E1 component/KDG C-terminal" evidence="6">
    <location>
        <begin position="106"/>
        <end position="256"/>
    </location>
</feature>
<sequence>FISSGETKWLQRTGLTMLLPHGYDGQGPEHSSARIERYLQMCDDHPNIYPTDEKLARQVQDCNMQVVYCSTPANYFHALRRQTHRDYRKPLIAFNSKLLLRHPMARSTLEEMSTNTRFQRFIPEVEEEALVSNDKITKHILCSGQVYYALVKAREQNKINDVAISRVEQLNPFPYDRVKEHSDKYPNAEIVWCQEEPMNMGSWAHVEPRIRTSLRETANHANKEARYAGREPSASVATGNKKVHLAEEYAFLAEALIGEIRKPDNVVGGVPVF</sequence>
<name>A0A9P6PMH8_9FUNG</name>
<reference evidence="7" key="1">
    <citation type="journal article" date="2020" name="Fungal Divers.">
        <title>Resolving the Mortierellaceae phylogeny through synthesis of multi-gene phylogenetics and phylogenomics.</title>
        <authorList>
            <person name="Vandepol N."/>
            <person name="Liber J."/>
            <person name="Desiro A."/>
            <person name="Na H."/>
            <person name="Kennedy M."/>
            <person name="Barry K."/>
            <person name="Grigoriev I.V."/>
            <person name="Miller A.N."/>
            <person name="O'Donnell K."/>
            <person name="Stajich J.E."/>
            <person name="Bonito G."/>
        </authorList>
    </citation>
    <scope>NUCLEOTIDE SEQUENCE</scope>
    <source>
        <strain evidence="7">KOD948</strain>
    </source>
</reference>
<protein>
    <submittedName>
        <fullName evidence="7">2-oxoglutarate dehydrogenase E1 component</fullName>
    </submittedName>
</protein>
<comment type="caution">
    <text evidence="7">The sequence shown here is derived from an EMBL/GenBank/DDBJ whole genome shotgun (WGS) entry which is preliminary data.</text>
</comment>
<evidence type="ECO:0000259" key="5">
    <source>
        <dbReference type="Pfam" id="PF02779"/>
    </source>
</evidence>
<dbReference type="InterPro" id="IPR029061">
    <property type="entry name" value="THDP-binding"/>
</dbReference>
<evidence type="ECO:0000256" key="1">
    <source>
        <dbReference type="ARBA" id="ARBA00001964"/>
    </source>
</evidence>
<dbReference type="Gene3D" id="3.40.50.12470">
    <property type="match status" value="1"/>
</dbReference>
<proteinExistence type="inferred from homology"/>
<dbReference type="InterPro" id="IPR031717">
    <property type="entry name" value="ODO-1/KGD_C"/>
</dbReference>
<dbReference type="GO" id="GO:0004591">
    <property type="term" value="F:oxoglutarate dehydrogenase (succinyl-transferring) activity"/>
    <property type="evidence" value="ECO:0007669"/>
    <property type="project" value="TreeGrafter"/>
</dbReference>
<dbReference type="GO" id="GO:0030976">
    <property type="term" value="F:thiamine pyrophosphate binding"/>
    <property type="evidence" value="ECO:0007669"/>
    <property type="project" value="InterPro"/>
</dbReference>
<dbReference type="PANTHER" id="PTHR23152">
    <property type="entry name" value="2-OXOGLUTARATE DEHYDROGENASE"/>
    <property type="match status" value="1"/>
</dbReference>
<evidence type="ECO:0000256" key="3">
    <source>
        <dbReference type="ARBA" id="ARBA00023002"/>
    </source>
</evidence>
<dbReference type="SUPFAM" id="SSF52518">
    <property type="entry name" value="Thiamin diphosphate-binding fold (THDP-binding)"/>
    <property type="match status" value="1"/>
</dbReference>
<feature type="domain" description="Transketolase-like pyrimidine-binding" evidence="5">
    <location>
        <begin position="1"/>
        <end position="101"/>
    </location>
</feature>
<comment type="cofactor">
    <cofactor evidence="1">
        <name>thiamine diphosphate</name>
        <dbReference type="ChEBI" id="CHEBI:58937"/>
    </cofactor>
</comment>
<dbReference type="AlphaFoldDB" id="A0A9P6PMH8"/>
<dbReference type="FunFam" id="3.40.50.11610:FF:000009">
    <property type="entry name" value="2-oxoglutarate dehydrogenase E1 component"/>
    <property type="match status" value="1"/>
</dbReference>
<dbReference type="Proteomes" id="UP000726737">
    <property type="component" value="Unassembled WGS sequence"/>
</dbReference>
<evidence type="ECO:0000313" key="7">
    <source>
        <dbReference type="EMBL" id="KAG0250029.1"/>
    </source>
</evidence>
<dbReference type="Pfam" id="PF16870">
    <property type="entry name" value="OxoGdeHyase_C"/>
    <property type="match status" value="1"/>
</dbReference>
<gene>
    <name evidence="7" type="primary">KGD1_4</name>
    <name evidence="7" type="ORF">BG011_008706</name>
</gene>
<dbReference type="EMBL" id="JAAAJA010000733">
    <property type="protein sequence ID" value="KAG0250029.1"/>
    <property type="molecule type" value="Genomic_DNA"/>
</dbReference>
<comment type="similarity">
    <text evidence="2">Belongs to the alpha-ketoglutarate dehydrogenase family.</text>
</comment>
<dbReference type="PANTHER" id="PTHR23152:SF4">
    <property type="entry name" value="2-OXOADIPATE DEHYDROGENASE COMPLEX COMPONENT E1"/>
    <property type="match status" value="1"/>
</dbReference>